<gene>
    <name evidence="2" type="ORF">GMORB2_0887</name>
</gene>
<comment type="caution">
    <text evidence="2">The sequence shown here is derived from an EMBL/GenBank/DDBJ whole genome shotgun (WGS) entry which is preliminary data.</text>
</comment>
<evidence type="ECO:0000313" key="2">
    <source>
        <dbReference type="EMBL" id="KAF4125643.1"/>
    </source>
</evidence>
<feature type="region of interest" description="Disordered" evidence="1">
    <location>
        <begin position="157"/>
        <end position="199"/>
    </location>
</feature>
<reference evidence="2" key="1">
    <citation type="submission" date="2020-03" db="EMBL/GenBank/DDBJ databases">
        <title>Site-based positive gene gene selection in Geosmithia morbida across the United States reveals a broad range of putative effectors and factors for local host and environmental adapation.</title>
        <authorList>
            <person name="Onufrak A."/>
            <person name="Murdoch R.W."/>
            <person name="Gazis R."/>
            <person name="Huff M."/>
            <person name="Staton M."/>
            <person name="Klingeman W."/>
            <person name="Hadziabdic D."/>
        </authorList>
    </citation>
    <scope>NUCLEOTIDE SEQUENCE</scope>
    <source>
        <strain evidence="2">1262</strain>
    </source>
</reference>
<proteinExistence type="predicted"/>
<dbReference type="OrthoDB" id="3740850at2759"/>
<organism evidence="2 3">
    <name type="scientific">Geosmithia morbida</name>
    <dbReference type="NCBI Taxonomy" id="1094350"/>
    <lineage>
        <taxon>Eukaryota</taxon>
        <taxon>Fungi</taxon>
        <taxon>Dikarya</taxon>
        <taxon>Ascomycota</taxon>
        <taxon>Pezizomycotina</taxon>
        <taxon>Sordariomycetes</taxon>
        <taxon>Hypocreomycetidae</taxon>
        <taxon>Hypocreales</taxon>
        <taxon>Bionectriaceae</taxon>
        <taxon>Geosmithia</taxon>
    </lineage>
</organism>
<evidence type="ECO:0000313" key="3">
    <source>
        <dbReference type="Proteomes" id="UP000749293"/>
    </source>
</evidence>
<accession>A0A9P5D2Z8</accession>
<dbReference type="GeneID" id="55967117"/>
<sequence>MTPARSLPVKLDAADLSNFRITGDNFPQCKTSWTAAFKVSGLWTLVKGDRTDGDSFEEDDAKALMYLISAVDGDLLPLVTSEDTAAELWTKLSKRCSHSNPELARALNPMTRSDTIKSSFFLTTLPDSMDTIIDNLSTSGRNTFQDIESKMLDIASRTQDDQSQAGYYTNTARKASGNNPKLGPQSNPSRSSIVSSLSF</sequence>
<dbReference type="Proteomes" id="UP000749293">
    <property type="component" value="Unassembled WGS sequence"/>
</dbReference>
<protein>
    <submittedName>
        <fullName evidence="2">Uncharacterized protein</fullName>
    </submittedName>
</protein>
<name>A0A9P5D2Z8_9HYPO</name>
<evidence type="ECO:0000256" key="1">
    <source>
        <dbReference type="SAM" id="MobiDB-lite"/>
    </source>
</evidence>
<keyword evidence="3" id="KW-1185">Reference proteome</keyword>
<dbReference type="AlphaFoldDB" id="A0A9P5D2Z8"/>
<feature type="compositionally biased region" description="Polar residues" evidence="1">
    <location>
        <begin position="161"/>
        <end position="199"/>
    </location>
</feature>
<dbReference type="EMBL" id="JAANYQ010000002">
    <property type="protein sequence ID" value="KAF4125643.1"/>
    <property type="molecule type" value="Genomic_DNA"/>
</dbReference>
<dbReference type="RefSeq" id="XP_035324295.1">
    <property type="nucleotide sequence ID" value="XM_035462871.1"/>
</dbReference>